<evidence type="ECO:0000256" key="3">
    <source>
        <dbReference type="ARBA" id="ARBA00022568"/>
    </source>
</evidence>
<dbReference type="PRINTS" id="PR00167">
    <property type="entry name" value="CACHANNEL"/>
</dbReference>
<feature type="domain" description="Ion transport" evidence="16">
    <location>
        <begin position="580"/>
        <end position="661"/>
    </location>
</feature>
<organism evidence="17 19">
    <name type="scientific">Didymodactylos carnosus</name>
    <dbReference type="NCBI Taxonomy" id="1234261"/>
    <lineage>
        <taxon>Eukaryota</taxon>
        <taxon>Metazoa</taxon>
        <taxon>Spiralia</taxon>
        <taxon>Gnathifera</taxon>
        <taxon>Rotifera</taxon>
        <taxon>Eurotatoria</taxon>
        <taxon>Bdelloidea</taxon>
        <taxon>Philodinida</taxon>
        <taxon>Philodinidae</taxon>
        <taxon>Didymodactylos</taxon>
    </lineage>
</organism>
<keyword evidence="10 15" id="KW-0472">Membrane</keyword>
<keyword evidence="3 13" id="KW-0109">Calcium transport</keyword>
<proteinExistence type="inferred from homology"/>
<dbReference type="GO" id="GO:0005891">
    <property type="term" value="C:voltage-gated calcium channel complex"/>
    <property type="evidence" value="ECO:0007669"/>
    <property type="project" value="InterPro"/>
</dbReference>
<keyword evidence="2" id="KW-0813">Transport</keyword>
<evidence type="ECO:0000256" key="13">
    <source>
        <dbReference type="RuleBase" id="RU003808"/>
    </source>
</evidence>
<feature type="transmembrane region" description="Helical" evidence="15">
    <location>
        <begin position="646"/>
        <end position="665"/>
    </location>
</feature>
<comment type="similarity">
    <text evidence="13">Belongs to the calcium channel alpha-1 subunit (TC 1.A.1.11) family.</text>
</comment>
<dbReference type="Proteomes" id="UP000681722">
    <property type="component" value="Unassembled WGS sequence"/>
</dbReference>
<comment type="subcellular location">
    <subcellularLocation>
        <location evidence="1 13">Membrane</location>
        <topology evidence="1 13">Multi-pass membrane protein</topology>
    </subcellularLocation>
</comment>
<feature type="non-terminal residue" evidence="17">
    <location>
        <position position="666"/>
    </location>
</feature>
<evidence type="ECO:0000256" key="6">
    <source>
        <dbReference type="ARBA" id="ARBA00022837"/>
    </source>
</evidence>
<feature type="binding site" evidence="12">
    <location>
        <position position="458"/>
    </location>
    <ligand>
        <name>Ca(2+)</name>
        <dbReference type="ChEBI" id="CHEBI:29108"/>
    </ligand>
</feature>
<feature type="non-terminal residue" evidence="17">
    <location>
        <position position="1"/>
    </location>
</feature>
<dbReference type="SUPFAM" id="SSF81324">
    <property type="entry name" value="Voltage-gated potassium channels"/>
    <property type="match status" value="3"/>
</dbReference>
<keyword evidence="6 12" id="KW-0106">Calcium</keyword>
<keyword evidence="12" id="KW-0479">Metal-binding</keyword>
<feature type="transmembrane region" description="Helical" evidence="15">
    <location>
        <begin position="375"/>
        <end position="394"/>
    </location>
</feature>
<feature type="compositionally biased region" description="Polar residues" evidence="14">
    <location>
        <begin position="176"/>
        <end position="194"/>
    </location>
</feature>
<evidence type="ECO:0000256" key="9">
    <source>
        <dbReference type="ARBA" id="ARBA00023065"/>
    </source>
</evidence>
<sequence length="666" mass="76797">RHIRNFHAYTRCRIHKLVRSQFFYWFITVLVLLNTIVLASEHYQQPPALSYIQGGKFEKLFEIEEKPRNNFDSFWSALVTVFQILTGEDWNEVMYTGIRAHGGLNLWGTLACFYFIILFVCGKYIVLNVFLAIVVDNLAEAQKLTDAEEEEKKRKELDKEKKQEREVKTNDDMKINDQNGKVGSVGKQSGEASVNETEENLENKEENGTQNDENESEEQLEGENRETKKARFRITCHKICSHKWFDYFVFICILVSSISLGAEDPVDPESTRNMILNSCDYVFTAVFTVEICLKVISYGLILHKGSVCRNRFNILDILIVAVSLTSMVIKDSAMSVVKILRLLRVHRPLRGINRAKGLKHVVQCVGGAIRTIGNIMLLTFLLLFIFACIGVQLFSARIGKFYSCNDKSMLTKADCKGDYLRKVDNKIYKSARKWENSKFHFDSVAQALLTLFTVATLEGWPVYALATFCFCAYHCLFNSLPSVLHMAVDSNKENYGPIYYHRPFVAIFFVAFIIVIAFFMVNVFVGFVIVTFVTSEQEYKNCELDKNQRKCVEFALKARPTKHYIPEKSQFKIWWIVHSSLFEYAILALIMINTVMSAMKYYKQRDTYTKALDYINIVFTAIFTFESLLKMAAFSLKNYFGDPWNVYDFVIAVGSLIDIIYSFVIH</sequence>
<dbReference type="AlphaFoldDB" id="A0A815D360"/>
<evidence type="ECO:0000256" key="4">
    <source>
        <dbReference type="ARBA" id="ARBA00022673"/>
    </source>
</evidence>
<reference evidence="17" key="1">
    <citation type="submission" date="2021-02" db="EMBL/GenBank/DDBJ databases">
        <authorList>
            <person name="Nowell W R."/>
        </authorList>
    </citation>
    <scope>NUCLEOTIDE SEQUENCE</scope>
</reference>
<dbReference type="GO" id="GO:0046872">
    <property type="term" value="F:metal ion binding"/>
    <property type="evidence" value="ECO:0007669"/>
    <property type="project" value="UniProtKB-KW"/>
</dbReference>
<comment type="caution">
    <text evidence="17">The sequence shown here is derived from an EMBL/GenBank/DDBJ whole genome shotgun (WGS) entry which is preliminary data.</text>
</comment>
<keyword evidence="8 15" id="KW-1133">Transmembrane helix</keyword>
<dbReference type="FunFam" id="1.20.120.350:FF:000006">
    <property type="entry name" value="Voltage-dependent L-type calcium channel subunit alpha"/>
    <property type="match status" value="1"/>
</dbReference>
<feature type="transmembrane region" description="Helical" evidence="15">
    <location>
        <begin position="21"/>
        <end position="40"/>
    </location>
</feature>
<dbReference type="EMBL" id="CAJNOQ010012242">
    <property type="protein sequence ID" value="CAF1295346.1"/>
    <property type="molecule type" value="Genomic_DNA"/>
</dbReference>
<dbReference type="Pfam" id="PF00520">
    <property type="entry name" value="Ion_trans"/>
    <property type="match status" value="3"/>
</dbReference>
<dbReference type="EMBL" id="CAJOBC010034783">
    <property type="protein sequence ID" value="CAF4109029.1"/>
    <property type="molecule type" value="Genomic_DNA"/>
</dbReference>
<evidence type="ECO:0000256" key="12">
    <source>
        <dbReference type="PIRSR" id="PIRSR602077-1"/>
    </source>
</evidence>
<feature type="transmembrane region" description="Helical" evidence="15">
    <location>
        <begin position="113"/>
        <end position="135"/>
    </location>
</feature>
<evidence type="ECO:0000256" key="1">
    <source>
        <dbReference type="ARBA" id="ARBA00004141"/>
    </source>
</evidence>
<feature type="compositionally biased region" description="Acidic residues" evidence="14">
    <location>
        <begin position="212"/>
        <end position="221"/>
    </location>
</feature>
<feature type="transmembrane region" description="Helical" evidence="15">
    <location>
        <begin position="244"/>
        <end position="261"/>
    </location>
</feature>
<dbReference type="PANTHER" id="PTHR45628">
    <property type="entry name" value="VOLTAGE-DEPENDENT CALCIUM CHANNEL TYPE A SUBUNIT ALPHA-1"/>
    <property type="match status" value="1"/>
</dbReference>
<dbReference type="PANTHER" id="PTHR45628:SF22">
    <property type="entry name" value="VOLTAGE-DEPENDENT T-TYPE CALCIUM CHANNEL SUBUNIT ALPHA"/>
    <property type="match status" value="1"/>
</dbReference>
<evidence type="ECO:0000256" key="15">
    <source>
        <dbReference type="SAM" id="Phobius"/>
    </source>
</evidence>
<evidence type="ECO:0000256" key="7">
    <source>
        <dbReference type="ARBA" id="ARBA00022882"/>
    </source>
</evidence>
<dbReference type="Gene3D" id="1.10.287.70">
    <property type="match status" value="2"/>
</dbReference>
<dbReference type="InterPro" id="IPR005821">
    <property type="entry name" value="Ion_trans_dom"/>
</dbReference>
<accession>A0A815D360</accession>
<dbReference type="GO" id="GO:0098703">
    <property type="term" value="P:calcium ion import across plasma membrane"/>
    <property type="evidence" value="ECO:0007669"/>
    <property type="project" value="TreeGrafter"/>
</dbReference>
<dbReference type="InterPro" id="IPR050599">
    <property type="entry name" value="VDCC_alpha-1_subunit"/>
</dbReference>
<keyword evidence="19" id="KW-1185">Reference proteome</keyword>
<dbReference type="Proteomes" id="UP000663829">
    <property type="component" value="Unassembled WGS sequence"/>
</dbReference>
<feature type="transmembrane region" description="Helical" evidence="15">
    <location>
        <begin position="614"/>
        <end position="634"/>
    </location>
</feature>
<feature type="transmembrane region" description="Helical" evidence="15">
    <location>
        <begin position="504"/>
        <end position="530"/>
    </location>
</feature>
<feature type="transmembrane region" description="Helical" evidence="15">
    <location>
        <begin position="281"/>
        <end position="300"/>
    </location>
</feature>
<feature type="domain" description="Ion transport" evidence="16">
    <location>
        <begin position="242"/>
        <end position="538"/>
    </location>
</feature>
<evidence type="ECO:0000256" key="10">
    <source>
        <dbReference type="ARBA" id="ARBA00023136"/>
    </source>
</evidence>
<evidence type="ECO:0000256" key="5">
    <source>
        <dbReference type="ARBA" id="ARBA00022692"/>
    </source>
</evidence>
<gene>
    <name evidence="17" type="ORF">GPM918_LOCUS28247</name>
    <name evidence="18" type="ORF">SRO942_LOCUS28729</name>
</gene>
<protein>
    <recommendedName>
        <fullName evidence="16">Ion transport domain-containing protein</fullName>
    </recommendedName>
</protein>
<feature type="transmembrane region" description="Helical" evidence="15">
    <location>
        <begin position="581"/>
        <end position="602"/>
    </location>
</feature>
<evidence type="ECO:0000256" key="2">
    <source>
        <dbReference type="ARBA" id="ARBA00022448"/>
    </source>
</evidence>
<feature type="compositionally biased region" description="Basic and acidic residues" evidence="14">
    <location>
        <begin position="145"/>
        <end position="175"/>
    </location>
</feature>
<keyword evidence="4 13" id="KW-0107">Calcium channel</keyword>
<evidence type="ECO:0000256" key="11">
    <source>
        <dbReference type="ARBA" id="ARBA00023303"/>
    </source>
</evidence>
<evidence type="ECO:0000256" key="8">
    <source>
        <dbReference type="ARBA" id="ARBA00022989"/>
    </source>
</evidence>
<keyword evidence="7 13" id="KW-0851">Voltage-gated channel</keyword>
<dbReference type="Gene3D" id="1.20.120.350">
    <property type="entry name" value="Voltage-gated potassium channels. Chain C"/>
    <property type="match status" value="2"/>
</dbReference>
<evidence type="ECO:0000313" key="19">
    <source>
        <dbReference type="Proteomes" id="UP000663829"/>
    </source>
</evidence>
<feature type="domain" description="Ion transport" evidence="16">
    <location>
        <begin position="55"/>
        <end position="144"/>
    </location>
</feature>
<dbReference type="InterPro" id="IPR002077">
    <property type="entry name" value="VDCCAlpha1"/>
</dbReference>
<keyword evidence="5 15" id="KW-0812">Transmembrane</keyword>
<dbReference type="OrthoDB" id="431720at2759"/>
<evidence type="ECO:0000259" key="16">
    <source>
        <dbReference type="Pfam" id="PF00520"/>
    </source>
</evidence>
<keyword evidence="11" id="KW-0407">Ion channel</keyword>
<feature type="transmembrane region" description="Helical" evidence="15">
    <location>
        <begin position="463"/>
        <end position="484"/>
    </location>
</feature>
<feature type="region of interest" description="Disordered" evidence="14">
    <location>
        <begin position="145"/>
        <end position="224"/>
    </location>
</feature>
<keyword evidence="9" id="KW-0406">Ion transport</keyword>
<dbReference type="GO" id="GO:0008331">
    <property type="term" value="F:high voltage-gated calcium channel activity"/>
    <property type="evidence" value="ECO:0007669"/>
    <property type="project" value="TreeGrafter"/>
</dbReference>
<evidence type="ECO:0000313" key="18">
    <source>
        <dbReference type="EMBL" id="CAF4109029.1"/>
    </source>
</evidence>
<dbReference type="InterPro" id="IPR027359">
    <property type="entry name" value="Volt_channel_dom_sf"/>
</dbReference>
<name>A0A815D360_9BILA</name>
<evidence type="ECO:0000256" key="14">
    <source>
        <dbReference type="SAM" id="MobiDB-lite"/>
    </source>
</evidence>
<evidence type="ECO:0000313" key="17">
    <source>
        <dbReference type="EMBL" id="CAF1295346.1"/>
    </source>
</evidence>